<protein>
    <submittedName>
        <fullName evidence="1">Uncharacterized protein</fullName>
    </submittedName>
</protein>
<proteinExistence type="predicted"/>
<dbReference type="Proteomes" id="UP000828390">
    <property type="component" value="Unassembled WGS sequence"/>
</dbReference>
<accession>A0A9D4D4K2</accession>
<name>A0A9D4D4K2_DREPO</name>
<evidence type="ECO:0000313" key="2">
    <source>
        <dbReference type="Proteomes" id="UP000828390"/>
    </source>
</evidence>
<sequence length="90" mass="10403">MKHVHQAILFDTHQTSITLEDHRTSRAGYYAYFYKTRDIYDILLGYCKLILQGKANADEDAAGYQPVFGTGDEDARHSSINKWLYAAWKK</sequence>
<reference evidence="1" key="2">
    <citation type="submission" date="2020-11" db="EMBL/GenBank/DDBJ databases">
        <authorList>
            <person name="McCartney M.A."/>
            <person name="Auch B."/>
            <person name="Kono T."/>
            <person name="Mallez S."/>
            <person name="Becker A."/>
            <person name="Gohl D.M."/>
            <person name="Silverstein K.A.T."/>
            <person name="Koren S."/>
            <person name="Bechman K.B."/>
            <person name="Herman A."/>
            <person name="Abrahante J.E."/>
            <person name="Garbe J."/>
        </authorList>
    </citation>
    <scope>NUCLEOTIDE SEQUENCE</scope>
    <source>
        <strain evidence="1">Duluth1</strain>
        <tissue evidence="1">Whole animal</tissue>
    </source>
</reference>
<comment type="caution">
    <text evidence="1">The sequence shown here is derived from an EMBL/GenBank/DDBJ whole genome shotgun (WGS) entry which is preliminary data.</text>
</comment>
<reference evidence="1" key="1">
    <citation type="journal article" date="2019" name="bioRxiv">
        <title>The Genome of the Zebra Mussel, Dreissena polymorpha: A Resource for Invasive Species Research.</title>
        <authorList>
            <person name="McCartney M.A."/>
            <person name="Auch B."/>
            <person name="Kono T."/>
            <person name="Mallez S."/>
            <person name="Zhang Y."/>
            <person name="Obille A."/>
            <person name="Becker A."/>
            <person name="Abrahante J.E."/>
            <person name="Garbe J."/>
            <person name="Badalamenti J.P."/>
            <person name="Herman A."/>
            <person name="Mangelson H."/>
            <person name="Liachko I."/>
            <person name="Sullivan S."/>
            <person name="Sone E.D."/>
            <person name="Koren S."/>
            <person name="Silverstein K.A.T."/>
            <person name="Beckman K.B."/>
            <person name="Gohl D.M."/>
        </authorList>
    </citation>
    <scope>NUCLEOTIDE SEQUENCE</scope>
    <source>
        <strain evidence="1">Duluth1</strain>
        <tissue evidence="1">Whole animal</tissue>
    </source>
</reference>
<evidence type="ECO:0000313" key="1">
    <source>
        <dbReference type="EMBL" id="KAH3737915.1"/>
    </source>
</evidence>
<gene>
    <name evidence="1" type="ORF">DPMN_044513</name>
</gene>
<dbReference type="AlphaFoldDB" id="A0A9D4D4K2"/>
<dbReference type="EMBL" id="JAIWYP010000011">
    <property type="protein sequence ID" value="KAH3737915.1"/>
    <property type="molecule type" value="Genomic_DNA"/>
</dbReference>
<organism evidence="1 2">
    <name type="scientific">Dreissena polymorpha</name>
    <name type="common">Zebra mussel</name>
    <name type="synonym">Mytilus polymorpha</name>
    <dbReference type="NCBI Taxonomy" id="45954"/>
    <lineage>
        <taxon>Eukaryota</taxon>
        <taxon>Metazoa</taxon>
        <taxon>Spiralia</taxon>
        <taxon>Lophotrochozoa</taxon>
        <taxon>Mollusca</taxon>
        <taxon>Bivalvia</taxon>
        <taxon>Autobranchia</taxon>
        <taxon>Heteroconchia</taxon>
        <taxon>Euheterodonta</taxon>
        <taxon>Imparidentia</taxon>
        <taxon>Neoheterodontei</taxon>
        <taxon>Myida</taxon>
        <taxon>Dreissenoidea</taxon>
        <taxon>Dreissenidae</taxon>
        <taxon>Dreissena</taxon>
    </lineage>
</organism>
<keyword evidence="2" id="KW-1185">Reference proteome</keyword>